<sequence length="106" mass="11976">MPVEGGSSSGSSALAVRHPKQKRKAHSLSIRRTNSTEERPPGILRGDMLEGQVRDIHIHAFYFKLCCHTHVCQQSDKCGDIQVKSLKVIKYICDLQSFLLICYTYI</sequence>
<proteinExistence type="predicted"/>
<dbReference type="AlphaFoldDB" id="A0A3Q3VZN0"/>
<reference evidence="2" key="2">
    <citation type="submission" date="2025-09" db="UniProtKB">
        <authorList>
            <consortium name="Ensembl"/>
        </authorList>
    </citation>
    <scope>IDENTIFICATION</scope>
</reference>
<reference evidence="2" key="1">
    <citation type="submission" date="2025-08" db="UniProtKB">
        <authorList>
            <consortium name="Ensembl"/>
        </authorList>
    </citation>
    <scope>IDENTIFICATION</scope>
</reference>
<protein>
    <submittedName>
        <fullName evidence="2">Uncharacterized protein</fullName>
    </submittedName>
</protein>
<feature type="region of interest" description="Disordered" evidence="1">
    <location>
        <begin position="1"/>
        <end position="44"/>
    </location>
</feature>
<name>A0A3Q3VZN0_MOLML</name>
<organism evidence="2 3">
    <name type="scientific">Mola mola</name>
    <name type="common">Ocean sunfish</name>
    <name type="synonym">Tetraodon mola</name>
    <dbReference type="NCBI Taxonomy" id="94237"/>
    <lineage>
        <taxon>Eukaryota</taxon>
        <taxon>Metazoa</taxon>
        <taxon>Chordata</taxon>
        <taxon>Craniata</taxon>
        <taxon>Vertebrata</taxon>
        <taxon>Euteleostomi</taxon>
        <taxon>Actinopterygii</taxon>
        <taxon>Neopterygii</taxon>
        <taxon>Teleostei</taxon>
        <taxon>Neoteleostei</taxon>
        <taxon>Acanthomorphata</taxon>
        <taxon>Eupercaria</taxon>
        <taxon>Tetraodontiformes</taxon>
        <taxon>Molidae</taxon>
        <taxon>Mola</taxon>
    </lineage>
</organism>
<evidence type="ECO:0000313" key="2">
    <source>
        <dbReference type="Ensembl" id="ENSMMOP00000007118.1"/>
    </source>
</evidence>
<dbReference type="Proteomes" id="UP000261620">
    <property type="component" value="Unplaced"/>
</dbReference>
<dbReference type="Ensembl" id="ENSMMOT00000007253.1">
    <property type="protein sequence ID" value="ENSMMOP00000007118.1"/>
    <property type="gene ID" value="ENSMMOG00000005529.1"/>
</dbReference>
<dbReference type="STRING" id="94237.ENSMMOP00000007118"/>
<feature type="compositionally biased region" description="Low complexity" evidence="1">
    <location>
        <begin position="1"/>
        <end position="12"/>
    </location>
</feature>
<evidence type="ECO:0000256" key="1">
    <source>
        <dbReference type="SAM" id="MobiDB-lite"/>
    </source>
</evidence>
<keyword evidence="3" id="KW-1185">Reference proteome</keyword>
<feature type="compositionally biased region" description="Basic residues" evidence="1">
    <location>
        <begin position="17"/>
        <end position="26"/>
    </location>
</feature>
<evidence type="ECO:0000313" key="3">
    <source>
        <dbReference type="Proteomes" id="UP000261620"/>
    </source>
</evidence>
<accession>A0A3Q3VZN0</accession>